<proteinExistence type="predicted"/>
<gene>
    <name evidence="1" type="ORF">PFR002_LOCUS4571</name>
</gene>
<dbReference type="InterPro" id="IPR045864">
    <property type="entry name" value="aa-tRNA-synth_II/BPL/LPL"/>
</dbReference>
<accession>A0AAV0TKL4</accession>
<reference evidence="1" key="1">
    <citation type="submission" date="2022-12" db="EMBL/GenBank/DDBJ databases">
        <authorList>
            <person name="Webb A."/>
        </authorList>
    </citation>
    <scope>NUCLEOTIDE SEQUENCE</scope>
    <source>
        <strain evidence="1">Pf2</strain>
    </source>
</reference>
<dbReference type="SUPFAM" id="SSF55681">
    <property type="entry name" value="Class II aaRS and biotin synthetases"/>
    <property type="match status" value="1"/>
</dbReference>
<comment type="caution">
    <text evidence="1">The sequence shown here is derived from an EMBL/GenBank/DDBJ whole genome shotgun (WGS) entry which is preliminary data.</text>
</comment>
<dbReference type="Gene3D" id="3.30.930.10">
    <property type="entry name" value="Bira Bifunctional Protein, Domain 2"/>
    <property type="match status" value="1"/>
</dbReference>
<protein>
    <submittedName>
        <fullName evidence="1">Uncharacterized protein</fullName>
    </submittedName>
</protein>
<dbReference type="AlphaFoldDB" id="A0AAV0TKL4"/>
<evidence type="ECO:0000313" key="2">
    <source>
        <dbReference type="Proteomes" id="UP001159659"/>
    </source>
</evidence>
<name>A0AAV0TKL4_9STRA</name>
<evidence type="ECO:0000313" key="1">
    <source>
        <dbReference type="EMBL" id="CAI5723030.1"/>
    </source>
</evidence>
<dbReference type="Proteomes" id="UP001159659">
    <property type="component" value="Unassembled WGS sequence"/>
</dbReference>
<organism evidence="1 2">
    <name type="scientific">Peronospora farinosa</name>
    <dbReference type="NCBI Taxonomy" id="134698"/>
    <lineage>
        <taxon>Eukaryota</taxon>
        <taxon>Sar</taxon>
        <taxon>Stramenopiles</taxon>
        <taxon>Oomycota</taxon>
        <taxon>Peronosporomycetes</taxon>
        <taxon>Peronosporales</taxon>
        <taxon>Peronosporaceae</taxon>
        <taxon>Peronospora</taxon>
    </lineage>
</organism>
<sequence length="296" mass="33992">MVEQKVFQRHEAHEISTPLLMLSLFEQNNITLNTPPNASMMLDNNGVLVSLLFDLTERLTRFVARQCFTSEDRGCFRFLELEELEVVSTVIRALPRCLGSYDLRFNNARKTHGILNLCRVPNNARREVQRLLANEVLFYVHAGPSSTQASRLKPGRRKFVTKRMKHYGASASSIDALKPFFLLPEECLTSLDIIELEVQKAICKQSGICEPRLSDGSKWYTMLFRMQIAMLLWGLGINARYLDPELLLEGLDDYFAQQNIQWMVIVQNHMMREKQQVKIQAVNNHSIADVVMTNVS</sequence>
<dbReference type="EMBL" id="CANTFK010000692">
    <property type="protein sequence ID" value="CAI5723030.1"/>
    <property type="molecule type" value="Genomic_DNA"/>
</dbReference>